<dbReference type="Proteomes" id="UP001652397">
    <property type="component" value="Unassembled WGS sequence"/>
</dbReference>
<gene>
    <name evidence="1" type="ORF">OCV66_05660</name>
</gene>
<dbReference type="EMBL" id="JAOQJE010000004">
    <property type="protein sequence ID" value="MCU6788577.1"/>
    <property type="molecule type" value="Genomic_DNA"/>
</dbReference>
<keyword evidence="1" id="KW-0489">Methyltransferase</keyword>
<protein>
    <submittedName>
        <fullName evidence="1">DNA cytosine methyltransferase</fullName>
    </submittedName>
</protein>
<evidence type="ECO:0000313" key="2">
    <source>
        <dbReference type="Proteomes" id="UP001652397"/>
    </source>
</evidence>
<organism evidence="1 2">
    <name type="scientific">Agathobaculum ammoniilyticum</name>
    <dbReference type="NCBI Taxonomy" id="2981778"/>
    <lineage>
        <taxon>Bacteria</taxon>
        <taxon>Bacillati</taxon>
        <taxon>Bacillota</taxon>
        <taxon>Clostridia</taxon>
        <taxon>Eubacteriales</taxon>
        <taxon>Butyricicoccaceae</taxon>
        <taxon>Agathobaculum</taxon>
    </lineage>
</organism>
<dbReference type="RefSeq" id="WP_147573901.1">
    <property type="nucleotide sequence ID" value="NZ_JAOQJE010000004.1"/>
</dbReference>
<evidence type="ECO:0000313" key="1">
    <source>
        <dbReference type="EMBL" id="MCU6788577.1"/>
    </source>
</evidence>
<proteinExistence type="predicted"/>
<keyword evidence="2" id="KW-1185">Reference proteome</keyword>
<comment type="caution">
    <text evidence="1">The sequence shown here is derived from an EMBL/GenBank/DDBJ whole genome shotgun (WGS) entry which is preliminary data.</text>
</comment>
<reference evidence="1 2" key="1">
    <citation type="journal article" date="2021" name="ISME Commun">
        <title>Automated analysis of genomic sequences facilitates high-throughput and comprehensive description of bacteria.</title>
        <authorList>
            <person name="Hitch T.C.A."/>
        </authorList>
    </citation>
    <scope>NUCLEOTIDE SEQUENCE [LARGE SCALE GENOMIC DNA]</scope>
    <source>
        <strain evidence="1 2">Sanger_34</strain>
    </source>
</reference>
<keyword evidence="1" id="KW-0808">Transferase</keyword>
<dbReference type="GO" id="GO:0008168">
    <property type="term" value="F:methyltransferase activity"/>
    <property type="evidence" value="ECO:0007669"/>
    <property type="project" value="UniProtKB-KW"/>
</dbReference>
<sequence length="217" mass="24367">MKVLVACEESQEVCKAFRALGHEAYSCDIEPCSGGHPEWHLQCDALELLKMQWDMILAFPPCTYLTAAGAVRLYAADHTIKDEDRDAKGRVAKEFFLAFLNADCSKIAVENPVPLKRYGLPPYSQIIEPYMFGHAWRKRTCLWLKGLPPLMATDIVIPEGLWVGSTSARRAPTLKDRYLLRSKRDPKLRAKTFPGIARAMAEQWGGICPTEGKEVAE</sequence>
<accession>A0ABT2U3L1</accession>
<dbReference type="GO" id="GO:0032259">
    <property type="term" value="P:methylation"/>
    <property type="evidence" value="ECO:0007669"/>
    <property type="project" value="UniProtKB-KW"/>
</dbReference>
<name>A0ABT2U3L1_9FIRM</name>